<dbReference type="PANTHER" id="PTHR35696:SF1">
    <property type="entry name" value="ELECTRON CARRIER_IRON ION-BINDING PROTEIN"/>
    <property type="match status" value="1"/>
</dbReference>
<feature type="region of interest" description="Disordered" evidence="1">
    <location>
        <begin position="1"/>
        <end position="36"/>
    </location>
</feature>
<evidence type="ECO:0000313" key="2">
    <source>
        <dbReference type="EMBL" id="KAL3619417.1"/>
    </source>
</evidence>
<name>A0ABD3BQ70_9LAMI</name>
<evidence type="ECO:0000256" key="1">
    <source>
        <dbReference type="SAM" id="MobiDB-lite"/>
    </source>
</evidence>
<feature type="compositionally biased region" description="Basic residues" evidence="1">
    <location>
        <begin position="27"/>
        <end position="36"/>
    </location>
</feature>
<evidence type="ECO:0000313" key="3">
    <source>
        <dbReference type="Proteomes" id="UP001632038"/>
    </source>
</evidence>
<keyword evidence="3" id="KW-1185">Reference proteome</keyword>
<reference evidence="3" key="1">
    <citation type="journal article" date="2024" name="IScience">
        <title>Strigolactones Initiate the Formation of Haustorium-like Structures in Castilleja.</title>
        <authorList>
            <person name="Buerger M."/>
            <person name="Peterson D."/>
            <person name="Chory J."/>
        </authorList>
    </citation>
    <scope>NUCLEOTIDE SEQUENCE [LARGE SCALE GENOMIC DNA]</scope>
</reference>
<organism evidence="2 3">
    <name type="scientific">Castilleja foliolosa</name>
    <dbReference type="NCBI Taxonomy" id="1961234"/>
    <lineage>
        <taxon>Eukaryota</taxon>
        <taxon>Viridiplantae</taxon>
        <taxon>Streptophyta</taxon>
        <taxon>Embryophyta</taxon>
        <taxon>Tracheophyta</taxon>
        <taxon>Spermatophyta</taxon>
        <taxon>Magnoliopsida</taxon>
        <taxon>eudicotyledons</taxon>
        <taxon>Gunneridae</taxon>
        <taxon>Pentapetalae</taxon>
        <taxon>asterids</taxon>
        <taxon>lamiids</taxon>
        <taxon>Lamiales</taxon>
        <taxon>Orobanchaceae</taxon>
        <taxon>Pedicularideae</taxon>
        <taxon>Castillejinae</taxon>
        <taxon>Castilleja</taxon>
    </lineage>
</organism>
<dbReference type="AlphaFoldDB" id="A0ABD3BQ70"/>
<sequence>MAASSPTKSNSTTPEGTATPSSSNASRSKRGLNKPKCIKCGNVARSSCVYISRARAAVQKLKTLAIYMILKGNSSLPDNPPSSSSPVFDYQSTEVSHSGSFHRLRQLSSNFSQFSNLPTPLRSRRPLTKKDAQVINEWRFLKLKEFKDGKIEAETETFDRYVRNVGLLEEVFLVKSADDEQPSAVNSCSDGENNERVVQGLKLKLGSNMVRNDNLRKRIMDQGLRKLGKTKLVDVGNSDLSDRLGRGITANKRFKSLQGEVVIALIDLNDKLSKARNEDDLKACREMASEMFRWNSNTKTVLAEDDEAAISSQKFPKYDSYKWVSPSTIDQEVLCRIDAQFSSLEEIDDL</sequence>
<comment type="caution">
    <text evidence="2">The sequence shown here is derived from an EMBL/GenBank/DDBJ whole genome shotgun (WGS) entry which is preliminary data.</text>
</comment>
<protein>
    <submittedName>
        <fullName evidence="2">Uncharacterized protein</fullName>
    </submittedName>
</protein>
<proteinExistence type="predicted"/>
<dbReference type="EMBL" id="JAVIJP010000069">
    <property type="protein sequence ID" value="KAL3619417.1"/>
    <property type="molecule type" value="Genomic_DNA"/>
</dbReference>
<gene>
    <name evidence="2" type="ORF">CASFOL_036987</name>
</gene>
<feature type="compositionally biased region" description="Polar residues" evidence="1">
    <location>
        <begin position="1"/>
        <end position="26"/>
    </location>
</feature>
<dbReference type="PANTHER" id="PTHR35696">
    <property type="entry name" value="ELECTRON CARRIER/IRON ION-BINDING PROTEIN"/>
    <property type="match status" value="1"/>
</dbReference>
<dbReference type="Proteomes" id="UP001632038">
    <property type="component" value="Unassembled WGS sequence"/>
</dbReference>
<accession>A0ABD3BQ70</accession>